<dbReference type="Proteomes" id="UP001148629">
    <property type="component" value="Unassembled WGS sequence"/>
</dbReference>
<name>A0ACC1SNI5_9HYPO</name>
<dbReference type="EMBL" id="JANRMS010000252">
    <property type="protein sequence ID" value="KAJ3543274.1"/>
    <property type="molecule type" value="Genomic_DNA"/>
</dbReference>
<reference evidence="1" key="1">
    <citation type="submission" date="2022-08" db="EMBL/GenBank/DDBJ databases">
        <title>Genome Sequence of Fusarium decemcellulare.</title>
        <authorList>
            <person name="Buettner E."/>
        </authorList>
    </citation>
    <scope>NUCLEOTIDE SEQUENCE</scope>
    <source>
        <strain evidence="1">Babe19</strain>
    </source>
</reference>
<comment type="caution">
    <text evidence="1">The sequence shown here is derived from an EMBL/GenBank/DDBJ whole genome shotgun (WGS) entry which is preliminary data.</text>
</comment>
<evidence type="ECO:0000313" key="1">
    <source>
        <dbReference type="EMBL" id="KAJ3543274.1"/>
    </source>
</evidence>
<evidence type="ECO:0000313" key="2">
    <source>
        <dbReference type="Proteomes" id="UP001148629"/>
    </source>
</evidence>
<protein>
    <submittedName>
        <fullName evidence="1">Uncharacterized protein</fullName>
    </submittedName>
</protein>
<keyword evidence="2" id="KW-1185">Reference proteome</keyword>
<accession>A0ACC1SNI5</accession>
<gene>
    <name evidence="1" type="ORF">NM208_g3654</name>
</gene>
<sequence>MSLANLPPEVLSLILHHVDSPRNLYHFISASPASFRVFSQSRKRILSSVIKNALPGQSVQHALAVLQAPSVSRSQVHPFLDKYFGSTSSFDFPTNEAGLLQLYHLYNRISYLLDGFLKSVQELGFDESVLRPSLTERTRLQRAFLRFELYSRVFPRRWIDPYPSAEEASRREYQHPASQQFSLFLANLTPWEAEEMACIQLYFSCLIDKFIDERGDQPAQEKDNQKVRLVNFGLLDLTSLVLFSSDGRYRSPDYVSYMTSLGLDFMYNLVKYKSKRAELIRTNHPMDREFLPEALKHSPRVMPGGEYDVSSANDTADDDDPSHSNLGYRQFRKTGQTGKVHLGIHLTGSSYSSLRQLGYVFWDSGRIQTPEVLEKLSAAERMSWDEIRLRFDRRKRETAESLLKGTKLPIAEMERIEQEFGSAFLQDDE</sequence>
<organism evidence="1 2">
    <name type="scientific">Fusarium decemcellulare</name>
    <dbReference type="NCBI Taxonomy" id="57161"/>
    <lineage>
        <taxon>Eukaryota</taxon>
        <taxon>Fungi</taxon>
        <taxon>Dikarya</taxon>
        <taxon>Ascomycota</taxon>
        <taxon>Pezizomycotina</taxon>
        <taxon>Sordariomycetes</taxon>
        <taxon>Hypocreomycetidae</taxon>
        <taxon>Hypocreales</taxon>
        <taxon>Nectriaceae</taxon>
        <taxon>Fusarium</taxon>
        <taxon>Fusarium decemcellulare species complex</taxon>
    </lineage>
</organism>
<proteinExistence type="predicted"/>